<dbReference type="SUPFAM" id="SSF53474">
    <property type="entry name" value="alpha/beta-Hydrolases"/>
    <property type="match status" value="1"/>
</dbReference>
<organism evidence="3 4">
    <name type="scientific">Paenactinomyces guangxiensis</name>
    <dbReference type="NCBI Taxonomy" id="1490290"/>
    <lineage>
        <taxon>Bacteria</taxon>
        <taxon>Bacillati</taxon>
        <taxon>Bacillota</taxon>
        <taxon>Bacilli</taxon>
        <taxon>Bacillales</taxon>
        <taxon>Thermoactinomycetaceae</taxon>
        <taxon>Paenactinomyces</taxon>
    </lineage>
</organism>
<evidence type="ECO:0000259" key="2">
    <source>
        <dbReference type="SMART" id="SM00939"/>
    </source>
</evidence>
<dbReference type="SMART" id="SM00939">
    <property type="entry name" value="PepX_C"/>
    <property type="match status" value="1"/>
</dbReference>
<dbReference type="Pfam" id="PF02129">
    <property type="entry name" value="Peptidase_S15"/>
    <property type="match status" value="1"/>
</dbReference>
<dbReference type="Gene3D" id="2.60.120.260">
    <property type="entry name" value="Galactose-binding domain-like"/>
    <property type="match status" value="1"/>
</dbReference>
<reference evidence="3 4" key="1">
    <citation type="submission" date="2020-07" db="EMBL/GenBank/DDBJ databases">
        <authorList>
            <person name="Feng H."/>
        </authorList>
    </citation>
    <scope>NUCLEOTIDE SEQUENCE [LARGE SCALE GENOMIC DNA]</scope>
    <source>
        <strain evidence="4">s-10</strain>
    </source>
</reference>
<accession>A0A7W1WQ15</accession>
<dbReference type="InterPro" id="IPR029058">
    <property type="entry name" value="AB_hydrolase_fold"/>
</dbReference>
<dbReference type="InterPro" id="IPR050585">
    <property type="entry name" value="Xaa-Pro_dipeptidyl-ppase/CocE"/>
</dbReference>
<dbReference type="Gene3D" id="3.40.50.1820">
    <property type="entry name" value="alpha/beta hydrolase"/>
    <property type="match status" value="1"/>
</dbReference>
<dbReference type="Proteomes" id="UP000535491">
    <property type="component" value="Unassembled WGS sequence"/>
</dbReference>
<proteinExistence type="predicted"/>
<dbReference type="AlphaFoldDB" id="A0A7W1WQ15"/>
<dbReference type="InterPro" id="IPR013736">
    <property type="entry name" value="Xaa-Pro_dipept_C"/>
</dbReference>
<dbReference type="EMBL" id="JACEIQ010000004">
    <property type="protein sequence ID" value="MBA4493942.1"/>
    <property type="molecule type" value="Genomic_DNA"/>
</dbReference>
<dbReference type="InterPro" id="IPR005674">
    <property type="entry name" value="CocE/Ser_esterase"/>
</dbReference>
<dbReference type="NCBIfam" id="TIGR00976">
    <property type="entry name" value="CocE_NonD"/>
    <property type="match status" value="1"/>
</dbReference>
<protein>
    <submittedName>
        <fullName evidence="3">CocE/NonD family hydrolase</fullName>
    </submittedName>
</protein>
<dbReference type="InterPro" id="IPR008979">
    <property type="entry name" value="Galactose-bd-like_sf"/>
</dbReference>
<comment type="caution">
    <text evidence="3">The sequence shown here is derived from an EMBL/GenBank/DDBJ whole genome shotgun (WGS) entry which is preliminary data.</text>
</comment>
<name>A0A7W1WQ15_9BACL</name>
<evidence type="ECO:0000313" key="4">
    <source>
        <dbReference type="Proteomes" id="UP000535491"/>
    </source>
</evidence>
<sequence length="569" mass="65255">MRIDWDVPITMDDGIILRADVYRPVKEGRYPVILTYGPYGKGLAFQEGYPRQWKVMTEAHPDVTEGSTNKYQNWETVDPEKWVPYEYVCVRVDSRGTGRSPGYINPFSKRETKDFYECIEWAGVQPWSNGKVGLLGISYYAMNQWQVAALQPPHLAAICPWEGASDFYRDATHHGGILSTFWSTWYEPQVLAVQHGVGERGSINKNTGELVAGPDTLSEEELAKNRTDLDHDIVTRPLINDEYYEERKVDWSKVTVPLLSAANWGGLGLHARGNFEGYKRAASKQKWLEVHGLEHWTHFYTQYGVELQRRFFDYFLKNEEGDWKEQPPVLLQVRTVDGQFIERKEKEWPLARTQWTKLYLDPESMSLSKDKIPSEGKVQYEAFGDGVTFLTPPFEQETEITGPMAAKLFVSSSTVDADLFLVARLFDPKGNEILFNGAMDPRTPLSQGWLRASHRKLDPVESTDYQPYHTHDEKQPLVPNEVYELDIEIWPTCIIIPPDYRLGLTIRGSDYKNCEKGTKFHGKDMTGSGAFWHDDERDRPREIFDNIISLHAGGGRDSYLLVPIIPKSI</sequence>
<dbReference type="Gene3D" id="1.10.3020.20">
    <property type="match status" value="1"/>
</dbReference>
<evidence type="ECO:0000313" key="3">
    <source>
        <dbReference type="EMBL" id="MBA4493942.1"/>
    </source>
</evidence>
<dbReference type="PANTHER" id="PTHR43056">
    <property type="entry name" value="PEPTIDASE S9 PROLYL OLIGOPEPTIDASE"/>
    <property type="match status" value="1"/>
</dbReference>
<gene>
    <name evidence="3" type="ORF">H1191_06445</name>
</gene>
<evidence type="ECO:0000256" key="1">
    <source>
        <dbReference type="ARBA" id="ARBA00022801"/>
    </source>
</evidence>
<dbReference type="InterPro" id="IPR000383">
    <property type="entry name" value="Xaa-Pro-like_dom"/>
</dbReference>
<keyword evidence="1 3" id="KW-0378">Hydrolase</keyword>
<dbReference type="SUPFAM" id="SSF49785">
    <property type="entry name" value="Galactose-binding domain-like"/>
    <property type="match status" value="1"/>
</dbReference>
<dbReference type="GO" id="GO:0008239">
    <property type="term" value="F:dipeptidyl-peptidase activity"/>
    <property type="evidence" value="ECO:0007669"/>
    <property type="project" value="InterPro"/>
</dbReference>
<keyword evidence="4" id="KW-1185">Reference proteome</keyword>
<feature type="domain" description="Xaa-Pro dipeptidyl-peptidase C-terminal" evidence="2">
    <location>
        <begin position="309"/>
        <end position="561"/>
    </location>
</feature>
<dbReference type="PANTHER" id="PTHR43056:SF10">
    <property type="entry name" value="COCE_NOND FAMILY, PUTATIVE (AFU_ORTHOLOGUE AFUA_7G00600)-RELATED"/>
    <property type="match status" value="1"/>
</dbReference>
<dbReference type="Pfam" id="PF08530">
    <property type="entry name" value="PepX_C"/>
    <property type="match status" value="1"/>
</dbReference>